<gene>
    <name evidence="5" type="ORF">B0T45_11160</name>
</gene>
<keyword evidence="1" id="KW-0805">Transcription regulation</keyword>
<sequence>MPQKEKKAASSNATLADKVFQELRRDILLGVYRPSQKLLLHDLKARYDAGGSPIREALLRLSWCKYVVMEPQRGFWVAPISRHELYDILLVRRVLAEEAVRRSLEQGDEAWELEVLASYHRLSRIDLNDADVDLQDWADRHMAFHLAIISGSHSPVIVEVMESLYNRLERYRHIWFDPALPSSKRYSDEGEHQAIMQAVLARDADRTLQLLDQHYSHVMQVVEGLSTEAFLPR</sequence>
<dbReference type="InterPro" id="IPR008920">
    <property type="entry name" value="TF_FadR/GntR_C"/>
</dbReference>
<dbReference type="RefSeq" id="WP_081555524.1">
    <property type="nucleotide sequence ID" value="NZ_MUKV01000012.1"/>
</dbReference>
<organism evidence="5 6">
    <name type="scientific">Chromobacterium haemolyticum</name>
    <dbReference type="NCBI Taxonomy" id="394935"/>
    <lineage>
        <taxon>Bacteria</taxon>
        <taxon>Pseudomonadati</taxon>
        <taxon>Pseudomonadota</taxon>
        <taxon>Betaproteobacteria</taxon>
        <taxon>Neisseriales</taxon>
        <taxon>Chromobacteriaceae</taxon>
        <taxon>Chromobacterium</taxon>
    </lineage>
</organism>
<dbReference type="PANTHER" id="PTHR43537:SF20">
    <property type="entry name" value="HTH-TYPE TRANSCRIPTIONAL REPRESSOR GLAR"/>
    <property type="match status" value="1"/>
</dbReference>
<name>A0A1W0CYL3_9NEIS</name>
<dbReference type="PROSITE" id="PS50949">
    <property type="entry name" value="HTH_GNTR"/>
    <property type="match status" value="1"/>
</dbReference>
<dbReference type="InterPro" id="IPR011711">
    <property type="entry name" value="GntR_C"/>
</dbReference>
<dbReference type="InterPro" id="IPR036390">
    <property type="entry name" value="WH_DNA-bd_sf"/>
</dbReference>
<dbReference type="AlphaFoldDB" id="A0A1W0CYL3"/>
<keyword evidence="2" id="KW-0238">DNA-binding</keyword>
<dbReference type="Proteomes" id="UP000192721">
    <property type="component" value="Unassembled WGS sequence"/>
</dbReference>
<dbReference type="PANTHER" id="PTHR43537">
    <property type="entry name" value="TRANSCRIPTIONAL REGULATOR, GNTR FAMILY"/>
    <property type="match status" value="1"/>
</dbReference>
<dbReference type="Pfam" id="PF00392">
    <property type="entry name" value="GntR"/>
    <property type="match status" value="1"/>
</dbReference>
<evidence type="ECO:0000259" key="4">
    <source>
        <dbReference type="PROSITE" id="PS50949"/>
    </source>
</evidence>
<feature type="domain" description="HTH gntR-type" evidence="4">
    <location>
        <begin position="13"/>
        <end position="80"/>
    </location>
</feature>
<keyword evidence="3" id="KW-0804">Transcription</keyword>
<dbReference type="InterPro" id="IPR000524">
    <property type="entry name" value="Tscrpt_reg_HTH_GntR"/>
</dbReference>
<dbReference type="GO" id="GO:0003700">
    <property type="term" value="F:DNA-binding transcription factor activity"/>
    <property type="evidence" value="ECO:0007669"/>
    <property type="project" value="InterPro"/>
</dbReference>
<dbReference type="Pfam" id="PF07729">
    <property type="entry name" value="FCD"/>
    <property type="match status" value="1"/>
</dbReference>
<dbReference type="EMBL" id="MUKV01000012">
    <property type="protein sequence ID" value="OQS39860.1"/>
    <property type="molecule type" value="Genomic_DNA"/>
</dbReference>
<proteinExistence type="predicted"/>
<evidence type="ECO:0000313" key="6">
    <source>
        <dbReference type="Proteomes" id="UP000192721"/>
    </source>
</evidence>
<dbReference type="SMART" id="SM00895">
    <property type="entry name" value="FCD"/>
    <property type="match status" value="1"/>
</dbReference>
<evidence type="ECO:0000313" key="5">
    <source>
        <dbReference type="EMBL" id="OQS39860.1"/>
    </source>
</evidence>
<dbReference type="Gene3D" id="1.20.120.530">
    <property type="entry name" value="GntR ligand-binding domain-like"/>
    <property type="match status" value="1"/>
</dbReference>
<accession>A0A1W0CYL3</accession>
<evidence type="ECO:0000256" key="3">
    <source>
        <dbReference type="ARBA" id="ARBA00023163"/>
    </source>
</evidence>
<dbReference type="SUPFAM" id="SSF46785">
    <property type="entry name" value="Winged helix' DNA-binding domain"/>
    <property type="match status" value="1"/>
</dbReference>
<evidence type="ECO:0000256" key="1">
    <source>
        <dbReference type="ARBA" id="ARBA00023015"/>
    </source>
</evidence>
<reference evidence="5 6" key="1">
    <citation type="submission" date="2017-02" db="EMBL/GenBank/DDBJ databases">
        <title>Chromobacterium haemolyticum H5244.</title>
        <authorList>
            <person name="Gulvik C.A."/>
        </authorList>
    </citation>
    <scope>NUCLEOTIDE SEQUENCE [LARGE SCALE GENOMIC DNA]</scope>
    <source>
        <strain evidence="5 6">H5244</strain>
    </source>
</reference>
<dbReference type="GO" id="GO:0003677">
    <property type="term" value="F:DNA binding"/>
    <property type="evidence" value="ECO:0007669"/>
    <property type="project" value="UniProtKB-KW"/>
</dbReference>
<dbReference type="InterPro" id="IPR036388">
    <property type="entry name" value="WH-like_DNA-bd_sf"/>
</dbReference>
<dbReference type="SMART" id="SM00345">
    <property type="entry name" value="HTH_GNTR"/>
    <property type="match status" value="1"/>
</dbReference>
<dbReference type="SUPFAM" id="SSF48008">
    <property type="entry name" value="GntR ligand-binding domain-like"/>
    <property type="match status" value="1"/>
</dbReference>
<comment type="caution">
    <text evidence="5">The sequence shown here is derived from an EMBL/GenBank/DDBJ whole genome shotgun (WGS) entry which is preliminary data.</text>
</comment>
<protein>
    <recommendedName>
        <fullName evidence="4">HTH gntR-type domain-containing protein</fullName>
    </recommendedName>
</protein>
<evidence type="ECO:0000256" key="2">
    <source>
        <dbReference type="ARBA" id="ARBA00023125"/>
    </source>
</evidence>
<dbReference type="Gene3D" id="1.10.10.10">
    <property type="entry name" value="Winged helix-like DNA-binding domain superfamily/Winged helix DNA-binding domain"/>
    <property type="match status" value="1"/>
</dbReference>